<evidence type="ECO:0000313" key="2">
    <source>
        <dbReference type="EMBL" id="KAI9262165.1"/>
    </source>
</evidence>
<dbReference type="AlphaFoldDB" id="A0AAD5JZD7"/>
<proteinExistence type="predicted"/>
<dbReference type="Proteomes" id="UP001209540">
    <property type="component" value="Unassembled WGS sequence"/>
</dbReference>
<accession>A0AAD5JZD7</accession>
<reference evidence="2" key="2">
    <citation type="submission" date="2023-02" db="EMBL/GenBank/DDBJ databases">
        <authorList>
            <consortium name="DOE Joint Genome Institute"/>
            <person name="Mondo S.J."/>
            <person name="Chang Y."/>
            <person name="Wang Y."/>
            <person name="Ahrendt S."/>
            <person name="Andreopoulos W."/>
            <person name="Barry K."/>
            <person name="Beard J."/>
            <person name="Benny G.L."/>
            <person name="Blankenship S."/>
            <person name="Bonito G."/>
            <person name="Cuomo C."/>
            <person name="Desiro A."/>
            <person name="Gervers K.A."/>
            <person name="Hundley H."/>
            <person name="Kuo A."/>
            <person name="LaButti K."/>
            <person name="Lang B.F."/>
            <person name="Lipzen A."/>
            <person name="O'Donnell K."/>
            <person name="Pangilinan J."/>
            <person name="Reynolds N."/>
            <person name="Sandor L."/>
            <person name="Smith M.W."/>
            <person name="Tsang A."/>
            <person name="Grigoriev I.V."/>
            <person name="Stajich J.E."/>
            <person name="Spatafora J.W."/>
        </authorList>
    </citation>
    <scope>NUCLEOTIDE SEQUENCE</scope>
    <source>
        <strain evidence="2">RSA 2281</strain>
    </source>
</reference>
<name>A0AAD5JZD7_9FUNG</name>
<keyword evidence="3" id="KW-1185">Reference proteome</keyword>
<dbReference type="EMBL" id="JAIXMP010000014">
    <property type="protein sequence ID" value="KAI9262165.1"/>
    <property type="molecule type" value="Genomic_DNA"/>
</dbReference>
<gene>
    <name evidence="2" type="ORF">BDA99DRAFT_69506</name>
</gene>
<feature type="transmembrane region" description="Helical" evidence="1">
    <location>
        <begin position="36"/>
        <end position="55"/>
    </location>
</feature>
<sequence length="110" mass="13542">MKHLYFVYYVCFLFSFILYTKILTISPLPLVYSHSLYFSISQYYFFILIYCINICKNPARKKNPLMFHLYIAPNTEQTFPFPYPWKKKINYFFYIYDDDKTNQPPIFLYV</sequence>
<evidence type="ECO:0000313" key="3">
    <source>
        <dbReference type="Proteomes" id="UP001209540"/>
    </source>
</evidence>
<organism evidence="2 3">
    <name type="scientific">Phascolomyces articulosus</name>
    <dbReference type="NCBI Taxonomy" id="60185"/>
    <lineage>
        <taxon>Eukaryota</taxon>
        <taxon>Fungi</taxon>
        <taxon>Fungi incertae sedis</taxon>
        <taxon>Mucoromycota</taxon>
        <taxon>Mucoromycotina</taxon>
        <taxon>Mucoromycetes</taxon>
        <taxon>Mucorales</taxon>
        <taxon>Lichtheimiaceae</taxon>
        <taxon>Phascolomyces</taxon>
    </lineage>
</organism>
<keyword evidence="1" id="KW-0812">Transmembrane</keyword>
<protein>
    <submittedName>
        <fullName evidence="2">Uncharacterized protein</fullName>
    </submittedName>
</protein>
<evidence type="ECO:0000256" key="1">
    <source>
        <dbReference type="SAM" id="Phobius"/>
    </source>
</evidence>
<reference evidence="2" key="1">
    <citation type="journal article" date="2022" name="IScience">
        <title>Evolution of zygomycete secretomes and the origins of terrestrial fungal ecologies.</title>
        <authorList>
            <person name="Chang Y."/>
            <person name="Wang Y."/>
            <person name="Mondo S."/>
            <person name="Ahrendt S."/>
            <person name="Andreopoulos W."/>
            <person name="Barry K."/>
            <person name="Beard J."/>
            <person name="Benny G.L."/>
            <person name="Blankenship S."/>
            <person name="Bonito G."/>
            <person name="Cuomo C."/>
            <person name="Desiro A."/>
            <person name="Gervers K.A."/>
            <person name="Hundley H."/>
            <person name="Kuo A."/>
            <person name="LaButti K."/>
            <person name="Lang B.F."/>
            <person name="Lipzen A."/>
            <person name="O'Donnell K."/>
            <person name="Pangilinan J."/>
            <person name="Reynolds N."/>
            <person name="Sandor L."/>
            <person name="Smith M.E."/>
            <person name="Tsang A."/>
            <person name="Grigoriev I.V."/>
            <person name="Stajich J.E."/>
            <person name="Spatafora J.W."/>
        </authorList>
    </citation>
    <scope>NUCLEOTIDE SEQUENCE</scope>
    <source>
        <strain evidence="2">RSA 2281</strain>
    </source>
</reference>
<keyword evidence="1" id="KW-0472">Membrane</keyword>
<keyword evidence="1" id="KW-1133">Transmembrane helix</keyword>
<feature type="transmembrane region" description="Helical" evidence="1">
    <location>
        <begin position="7"/>
        <end position="30"/>
    </location>
</feature>
<comment type="caution">
    <text evidence="2">The sequence shown here is derived from an EMBL/GenBank/DDBJ whole genome shotgun (WGS) entry which is preliminary data.</text>
</comment>